<reference evidence="10 11" key="1">
    <citation type="submission" date="2015-01" db="EMBL/GenBank/DDBJ databases">
        <title>Genome sequence of the beneficial rhizobacterium Pseudomonas fluorescens 2-79.</title>
        <authorList>
            <person name="Thuermer A."/>
            <person name="Daniel R."/>
        </authorList>
    </citation>
    <scope>NUCLEOTIDE SEQUENCE [LARGE SCALE GENOMIC DNA]</scope>
    <source>
        <strain evidence="10 11">2-79</strain>
    </source>
</reference>
<dbReference type="InterPro" id="IPR036640">
    <property type="entry name" value="ABC1_TM_sf"/>
</dbReference>
<accession>A0A0D0TDF6</accession>
<dbReference type="InterPro" id="IPR039421">
    <property type="entry name" value="Type_1_exporter"/>
</dbReference>
<gene>
    <name evidence="10" type="primary">yojI_1</name>
    <name evidence="10" type="ORF">PFLU3_44320</name>
</gene>
<dbReference type="GO" id="GO:0034040">
    <property type="term" value="F:ATPase-coupled lipid transmembrane transporter activity"/>
    <property type="evidence" value="ECO:0007669"/>
    <property type="project" value="TreeGrafter"/>
</dbReference>
<proteinExistence type="predicted"/>
<evidence type="ECO:0000313" key="10">
    <source>
        <dbReference type="EMBL" id="KIR20114.1"/>
    </source>
</evidence>
<keyword evidence="5 7" id="KW-1133">Transmembrane helix</keyword>
<evidence type="ECO:0000256" key="5">
    <source>
        <dbReference type="ARBA" id="ARBA00022989"/>
    </source>
</evidence>
<evidence type="ECO:0000259" key="8">
    <source>
        <dbReference type="PROSITE" id="PS50893"/>
    </source>
</evidence>
<dbReference type="Pfam" id="PF00005">
    <property type="entry name" value="ABC_tran"/>
    <property type="match status" value="1"/>
</dbReference>
<feature type="domain" description="ABC transporter" evidence="8">
    <location>
        <begin position="345"/>
        <end position="568"/>
    </location>
</feature>
<dbReference type="GO" id="GO:0005886">
    <property type="term" value="C:plasma membrane"/>
    <property type="evidence" value="ECO:0007669"/>
    <property type="project" value="UniProtKB-SubCell"/>
</dbReference>
<evidence type="ECO:0000259" key="9">
    <source>
        <dbReference type="PROSITE" id="PS50929"/>
    </source>
</evidence>
<sequence>MKLSRNLFSALGRIAPNRTFFSVIMGGVAGCCYALLIPLVLASFSDDPLSQNQSEAETLRFLGFEVVHYRMALVFLIACLLIIFTKALSQVLLIRVSIELASDTRTKIFKRIISAPIDQLEKMGSAKLIATLTSDVPRIVIGAGLLPELLISSVSLLGVLSFLLYLNPPVFSLVLGAIAAGAVSYQIPMFFALKYYTRSRQATDDLHEAIRGLILGAKELKLSEKKQEDFLSKIAGTAEQKILKHDKRANTFIRTTAIYGEMINFFIIGIIVFVFVNYRTISKSELAGITMALLYITGPIATLLNLMPQYLNARISLNKLNHILNELCNERSATGKHAAGFFDSVKLSDIYYQYPTEKFQAGARIGPINLILTRGQITYIVGGNGSGKSTLAKLLTLHYKPTKGTIAFNDTAVNLENISSYRNAIYSIYSDYHIFDKLLNLPELKKDSTFNAHVESLKLNSLIDMMGDNFSSQNLSDGQRRRMALLCALMEDKDFFMFDEWAADQDPAFKRIFYEQLLPALRKRKKLVVVITHDDRYFSFADQIVTMEDGELKSIYHQTQTSILDNHPAAR</sequence>
<dbReference type="GO" id="GO:0140359">
    <property type="term" value="F:ABC-type transporter activity"/>
    <property type="evidence" value="ECO:0007669"/>
    <property type="project" value="InterPro"/>
</dbReference>
<dbReference type="PANTHER" id="PTHR24221">
    <property type="entry name" value="ATP-BINDING CASSETTE SUB-FAMILY B"/>
    <property type="match status" value="1"/>
</dbReference>
<dbReference type="PROSITE" id="PS50893">
    <property type="entry name" value="ABC_TRANSPORTER_2"/>
    <property type="match status" value="1"/>
</dbReference>
<dbReference type="Proteomes" id="UP000032210">
    <property type="component" value="Unassembled WGS sequence"/>
</dbReference>
<keyword evidence="4" id="KW-0067">ATP-binding</keyword>
<dbReference type="InterPro" id="IPR003439">
    <property type="entry name" value="ABC_transporter-like_ATP-bd"/>
</dbReference>
<evidence type="ECO:0000256" key="3">
    <source>
        <dbReference type="ARBA" id="ARBA00022741"/>
    </source>
</evidence>
<evidence type="ECO:0000256" key="4">
    <source>
        <dbReference type="ARBA" id="ARBA00022840"/>
    </source>
</evidence>
<feature type="transmembrane region" description="Helical" evidence="7">
    <location>
        <begin position="20"/>
        <end position="44"/>
    </location>
</feature>
<feature type="transmembrane region" description="Helical" evidence="7">
    <location>
        <begin position="139"/>
        <end position="164"/>
    </location>
</feature>
<dbReference type="AlphaFoldDB" id="A0A0D0TDF6"/>
<dbReference type="SUPFAM" id="SSF52540">
    <property type="entry name" value="P-loop containing nucleoside triphosphate hydrolases"/>
    <property type="match status" value="1"/>
</dbReference>
<feature type="transmembrane region" description="Helical" evidence="7">
    <location>
        <begin position="170"/>
        <end position="193"/>
    </location>
</feature>
<dbReference type="PANTHER" id="PTHR24221:SF654">
    <property type="entry name" value="ATP-BINDING CASSETTE SUB-FAMILY B MEMBER 6"/>
    <property type="match status" value="1"/>
</dbReference>
<dbReference type="PROSITE" id="PS50929">
    <property type="entry name" value="ABC_TM1F"/>
    <property type="match status" value="1"/>
</dbReference>
<keyword evidence="2 7" id="KW-0812">Transmembrane</keyword>
<dbReference type="InterPro" id="IPR027417">
    <property type="entry name" value="P-loop_NTPase"/>
</dbReference>
<dbReference type="EMBL" id="JXCQ01000055">
    <property type="protein sequence ID" value="KIR20114.1"/>
    <property type="molecule type" value="Genomic_DNA"/>
</dbReference>
<dbReference type="Pfam" id="PF00664">
    <property type="entry name" value="ABC_membrane"/>
    <property type="match status" value="1"/>
</dbReference>
<evidence type="ECO:0000256" key="2">
    <source>
        <dbReference type="ARBA" id="ARBA00022692"/>
    </source>
</evidence>
<dbReference type="GO" id="GO:0005524">
    <property type="term" value="F:ATP binding"/>
    <property type="evidence" value="ECO:0007669"/>
    <property type="project" value="UniProtKB-KW"/>
</dbReference>
<keyword evidence="6 7" id="KW-0472">Membrane</keyword>
<organism evidence="10 11">
    <name type="scientific">Pseudomonas fluorescens</name>
    <dbReference type="NCBI Taxonomy" id="294"/>
    <lineage>
        <taxon>Bacteria</taxon>
        <taxon>Pseudomonadati</taxon>
        <taxon>Pseudomonadota</taxon>
        <taxon>Gammaproteobacteria</taxon>
        <taxon>Pseudomonadales</taxon>
        <taxon>Pseudomonadaceae</taxon>
        <taxon>Pseudomonas</taxon>
    </lineage>
</organism>
<dbReference type="GO" id="GO:1904680">
    <property type="term" value="F:peptide transmembrane transporter activity"/>
    <property type="evidence" value="ECO:0007669"/>
    <property type="project" value="InterPro"/>
</dbReference>
<dbReference type="SMART" id="SM00382">
    <property type="entry name" value="AAA"/>
    <property type="match status" value="1"/>
</dbReference>
<dbReference type="PROSITE" id="PS51257">
    <property type="entry name" value="PROKAR_LIPOPROTEIN"/>
    <property type="match status" value="1"/>
</dbReference>
<dbReference type="Gene3D" id="3.40.50.300">
    <property type="entry name" value="P-loop containing nucleotide triphosphate hydrolases"/>
    <property type="match status" value="1"/>
</dbReference>
<dbReference type="PATRIC" id="fig|294.125.peg.4544"/>
<dbReference type="NCBIfam" id="TIGR01194">
    <property type="entry name" value="cyc_pep_trnsptr"/>
    <property type="match status" value="1"/>
</dbReference>
<keyword evidence="3" id="KW-0547">Nucleotide-binding</keyword>
<dbReference type="InterPro" id="IPR011527">
    <property type="entry name" value="ABC1_TM_dom"/>
</dbReference>
<feature type="transmembrane region" description="Helical" evidence="7">
    <location>
        <begin position="257"/>
        <end position="276"/>
    </location>
</feature>
<protein>
    <submittedName>
        <fullName evidence="10">YojI_1 protein</fullName>
    </submittedName>
</protein>
<feature type="domain" description="ABC transmembrane type-1" evidence="9">
    <location>
        <begin position="34"/>
        <end position="312"/>
    </location>
</feature>
<evidence type="ECO:0000256" key="7">
    <source>
        <dbReference type="SAM" id="Phobius"/>
    </source>
</evidence>
<comment type="subcellular location">
    <subcellularLocation>
        <location evidence="1">Cell membrane</location>
        <topology evidence="1">Multi-pass membrane protein</topology>
    </subcellularLocation>
</comment>
<comment type="caution">
    <text evidence="10">The sequence shown here is derived from an EMBL/GenBank/DDBJ whole genome shotgun (WGS) entry which is preliminary data.</text>
</comment>
<dbReference type="Gene3D" id="1.20.1560.10">
    <property type="entry name" value="ABC transporter type 1, transmembrane domain"/>
    <property type="match status" value="1"/>
</dbReference>
<name>A0A0D0TDF6_PSEFL</name>
<dbReference type="InterPro" id="IPR005898">
    <property type="entry name" value="Cyc_pep_transpt_SyrD/YojI"/>
</dbReference>
<evidence type="ECO:0000256" key="6">
    <source>
        <dbReference type="ARBA" id="ARBA00023136"/>
    </source>
</evidence>
<dbReference type="GO" id="GO:0016887">
    <property type="term" value="F:ATP hydrolysis activity"/>
    <property type="evidence" value="ECO:0007669"/>
    <property type="project" value="InterPro"/>
</dbReference>
<dbReference type="GO" id="GO:0015833">
    <property type="term" value="P:peptide transport"/>
    <property type="evidence" value="ECO:0007669"/>
    <property type="project" value="InterPro"/>
</dbReference>
<feature type="transmembrane region" description="Helical" evidence="7">
    <location>
        <begin position="67"/>
        <end position="85"/>
    </location>
</feature>
<dbReference type="InterPro" id="IPR003593">
    <property type="entry name" value="AAA+_ATPase"/>
</dbReference>
<dbReference type="SUPFAM" id="SSF90123">
    <property type="entry name" value="ABC transporter transmembrane region"/>
    <property type="match status" value="1"/>
</dbReference>
<evidence type="ECO:0000313" key="11">
    <source>
        <dbReference type="Proteomes" id="UP000032210"/>
    </source>
</evidence>
<feature type="transmembrane region" description="Helical" evidence="7">
    <location>
        <begin position="288"/>
        <end position="307"/>
    </location>
</feature>
<evidence type="ECO:0000256" key="1">
    <source>
        <dbReference type="ARBA" id="ARBA00004651"/>
    </source>
</evidence>
<dbReference type="RefSeq" id="WP_043050658.1">
    <property type="nucleotide sequence ID" value="NZ_JXCQ01000055.1"/>
</dbReference>